<sequence>MFDLLADEVLAHLASFLEPADRFFLASSRFSTNDVTLQMIISPCNYIWTELDLEAKFGYTITQRFTDEDLALILLTIDAKDTVKSVIFKGCCPLIRGRGFRPLSGSLVVQDLDFTLNKKRIDQGKRNNLMEDDLLPILQTLLNKIPTKDDGSDDDECENNEEGGKEKEASRPNLIVSKRRKIEKATSAIATPFALRLLQFPSEWLKNNKPIFKTFHEKYEAHCQTLPCSQCNNEAYQNEENYDAHEYVCTLCKSYCCCECASDEMSFCHECPARICNDCADEGLKHCQGCDHTFCESCEEVSDCENCGDNYCLRCIEVCSLCESRTCGCTPHTEDQCGFSRCRACREPFEVEDDMGGYAYCRECDPMEWYDGGAPWHNIDDDVDTDDDEFYNYGYDFTSREDHESHGYHSDDDFDGPYLYRIG</sequence>
<organism evidence="2">
    <name type="scientific">Ditylum brightwellii</name>
    <dbReference type="NCBI Taxonomy" id="49249"/>
    <lineage>
        <taxon>Eukaryota</taxon>
        <taxon>Sar</taxon>
        <taxon>Stramenopiles</taxon>
        <taxon>Ochrophyta</taxon>
        <taxon>Bacillariophyta</taxon>
        <taxon>Mediophyceae</taxon>
        <taxon>Lithodesmiophycidae</taxon>
        <taxon>Lithodesmiales</taxon>
        <taxon>Lithodesmiaceae</taxon>
        <taxon>Ditylum</taxon>
    </lineage>
</organism>
<gene>
    <name evidence="2" type="ORF">DBRI00130_LOCUS4767</name>
</gene>
<feature type="compositionally biased region" description="Acidic residues" evidence="1">
    <location>
        <begin position="151"/>
        <end position="161"/>
    </location>
</feature>
<reference evidence="2" key="1">
    <citation type="submission" date="2021-01" db="EMBL/GenBank/DDBJ databases">
        <authorList>
            <person name="Corre E."/>
            <person name="Pelletier E."/>
            <person name="Niang G."/>
            <person name="Scheremetjew M."/>
            <person name="Finn R."/>
            <person name="Kale V."/>
            <person name="Holt S."/>
            <person name="Cochrane G."/>
            <person name="Meng A."/>
            <person name="Brown T."/>
            <person name="Cohen L."/>
        </authorList>
    </citation>
    <scope>NUCLEOTIDE SEQUENCE</scope>
    <source>
        <strain evidence="2">GSO104</strain>
    </source>
</reference>
<feature type="region of interest" description="Disordered" evidence="1">
    <location>
        <begin position="145"/>
        <end position="172"/>
    </location>
</feature>
<protein>
    <submittedName>
        <fullName evidence="2">Uncharacterized protein</fullName>
    </submittedName>
</protein>
<evidence type="ECO:0000256" key="1">
    <source>
        <dbReference type="SAM" id="MobiDB-lite"/>
    </source>
</evidence>
<accession>A0A7S4QM10</accession>
<evidence type="ECO:0000313" key="2">
    <source>
        <dbReference type="EMBL" id="CAE4587689.1"/>
    </source>
</evidence>
<proteinExistence type="predicted"/>
<dbReference type="AlphaFoldDB" id="A0A7S4QM10"/>
<name>A0A7S4QM10_9STRA</name>
<dbReference type="EMBL" id="HBNS01005861">
    <property type="protein sequence ID" value="CAE4587689.1"/>
    <property type="molecule type" value="Transcribed_RNA"/>
</dbReference>